<dbReference type="AlphaFoldDB" id="A0ABD2PAK3"/>
<organism evidence="2 3">
    <name type="scientific">Cryptolaemus montrouzieri</name>
    <dbReference type="NCBI Taxonomy" id="559131"/>
    <lineage>
        <taxon>Eukaryota</taxon>
        <taxon>Metazoa</taxon>
        <taxon>Ecdysozoa</taxon>
        <taxon>Arthropoda</taxon>
        <taxon>Hexapoda</taxon>
        <taxon>Insecta</taxon>
        <taxon>Pterygota</taxon>
        <taxon>Neoptera</taxon>
        <taxon>Endopterygota</taxon>
        <taxon>Coleoptera</taxon>
        <taxon>Polyphaga</taxon>
        <taxon>Cucujiformia</taxon>
        <taxon>Coccinelloidea</taxon>
        <taxon>Coccinellidae</taxon>
        <taxon>Scymninae</taxon>
        <taxon>Scymnini</taxon>
        <taxon>Cryptolaemus</taxon>
    </lineage>
</organism>
<proteinExistence type="predicted"/>
<accession>A0ABD2PAK3</accession>
<reference evidence="2 3" key="1">
    <citation type="journal article" date="2021" name="BMC Biol.">
        <title>Horizontally acquired antibacterial genes associated with adaptive radiation of ladybird beetles.</title>
        <authorList>
            <person name="Li H.S."/>
            <person name="Tang X.F."/>
            <person name="Huang Y.H."/>
            <person name="Xu Z.Y."/>
            <person name="Chen M.L."/>
            <person name="Du X.Y."/>
            <person name="Qiu B.Y."/>
            <person name="Chen P.T."/>
            <person name="Zhang W."/>
            <person name="Slipinski A."/>
            <person name="Escalona H.E."/>
            <person name="Waterhouse R.M."/>
            <person name="Zwick A."/>
            <person name="Pang H."/>
        </authorList>
    </citation>
    <scope>NUCLEOTIDE SEQUENCE [LARGE SCALE GENOMIC DNA]</scope>
    <source>
        <strain evidence="2">SYSU2018</strain>
    </source>
</reference>
<keyword evidence="3" id="KW-1185">Reference proteome</keyword>
<protein>
    <submittedName>
        <fullName evidence="2">Uncharacterized protein</fullName>
    </submittedName>
</protein>
<comment type="caution">
    <text evidence="2">The sequence shown here is derived from an EMBL/GenBank/DDBJ whole genome shotgun (WGS) entry which is preliminary data.</text>
</comment>
<evidence type="ECO:0000256" key="1">
    <source>
        <dbReference type="SAM" id="Phobius"/>
    </source>
</evidence>
<dbReference type="EMBL" id="JABFTP020000185">
    <property type="protein sequence ID" value="KAL3287807.1"/>
    <property type="molecule type" value="Genomic_DNA"/>
</dbReference>
<gene>
    <name evidence="2" type="ORF">HHI36_002269</name>
</gene>
<evidence type="ECO:0000313" key="3">
    <source>
        <dbReference type="Proteomes" id="UP001516400"/>
    </source>
</evidence>
<dbReference type="Proteomes" id="UP001516400">
    <property type="component" value="Unassembled WGS sequence"/>
</dbReference>
<evidence type="ECO:0000313" key="2">
    <source>
        <dbReference type="EMBL" id="KAL3287807.1"/>
    </source>
</evidence>
<name>A0ABD2PAK3_9CUCU</name>
<keyword evidence="1" id="KW-0812">Transmembrane</keyword>
<feature type="transmembrane region" description="Helical" evidence="1">
    <location>
        <begin position="88"/>
        <end position="110"/>
    </location>
</feature>
<keyword evidence="1" id="KW-0472">Membrane</keyword>
<keyword evidence="1" id="KW-1133">Transmembrane helix</keyword>
<sequence length="130" mass="15100">MMSLGIKKAVLYSIFCFTVSSSKYFSTYKDDYNDLEAGFFSDKRKDVADLEWQTVLYFLKRVSLWIFATLSVSEFLRKYKYFEVLKVFQIVISVIFTLTYLGPIALTGILTQPIFFKCVHNISSKNRCCG</sequence>